<dbReference type="EMBL" id="WIXE01024196">
    <property type="protein sequence ID" value="KAK5965824.1"/>
    <property type="molecule type" value="Genomic_DNA"/>
</dbReference>
<evidence type="ECO:0000313" key="3">
    <source>
        <dbReference type="EMBL" id="KAK5965824.1"/>
    </source>
</evidence>
<organism evidence="3 4">
    <name type="scientific">Trichostrongylus colubriformis</name>
    <name type="common">Black scour worm</name>
    <dbReference type="NCBI Taxonomy" id="6319"/>
    <lineage>
        <taxon>Eukaryota</taxon>
        <taxon>Metazoa</taxon>
        <taxon>Ecdysozoa</taxon>
        <taxon>Nematoda</taxon>
        <taxon>Chromadorea</taxon>
        <taxon>Rhabditida</taxon>
        <taxon>Rhabditina</taxon>
        <taxon>Rhabditomorpha</taxon>
        <taxon>Strongyloidea</taxon>
        <taxon>Trichostrongylidae</taxon>
        <taxon>Trichostrongylus</taxon>
    </lineage>
</organism>
<gene>
    <name evidence="3" type="ORF">GCK32_014343</name>
</gene>
<keyword evidence="1" id="KW-0472">Membrane</keyword>
<feature type="non-terminal residue" evidence="3">
    <location>
        <position position="1"/>
    </location>
</feature>
<feature type="domain" description="EGF-like" evidence="2">
    <location>
        <begin position="32"/>
        <end position="43"/>
    </location>
</feature>
<dbReference type="InterPro" id="IPR000742">
    <property type="entry name" value="EGF"/>
</dbReference>
<protein>
    <recommendedName>
        <fullName evidence="2">EGF-like domain-containing protein</fullName>
    </recommendedName>
</protein>
<evidence type="ECO:0000259" key="2">
    <source>
        <dbReference type="PROSITE" id="PS01186"/>
    </source>
</evidence>
<comment type="caution">
    <text evidence="3">The sequence shown here is derived from an EMBL/GenBank/DDBJ whole genome shotgun (WGS) entry which is preliminary data.</text>
</comment>
<evidence type="ECO:0000313" key="4">
    <source>
        <dbReference type="Proteomes" id="UP001331761"/>
    </source>
</evidence>
<evidence type="ECO:0000256" key="1">
    <source>
        <dbReference type="SAM" id="Phobius"/>
    </source>
</evidence>
<dbReference type="Proteomes" id="UP001331761">
    <property type="component" value="Unassembled WGS sequence"/>
</dbReference>
<dbReference type="PROSITE" id="PS01186">
    <property type="entry name" value="EGF_2"/>
    <property type="match status" value="1"/>
</dbReference>
<sequence length="316" mass="34083">ELKKPSKTRKMSCSDMKCGGGVCRTEGGRAICHCDDGFVAVDCSLAEQAISMTSGFITLTPTEQLQDSLKNGTSSQTARDFCNGSRSIEIDFRTRKSYGTIVALSYEAEFAAIEITFKVDGIGKQAMSRVVLPSIISADLKRIQLGINGLRGGDVTAGCSFGSAHLALLQKPGVLASLLCVTVFAVAAGVVLAVARIIRRRETPNEITWQRTEEIDAYATHKPLATSFGHINRALTTSSEGPIYASADGYETPIHLVQQHRKIKPTIKPSRTVADIVLAVRPSLSDAERSKGSSIYLDTDRGPPPPRGVYRNIAYF</sequence>
<reference evidence="3 4" key="1">
    <citation type="submission" date="2019-10" db="EMBL/GenBank/DDBJ databases">
        <title>Assembly and Annotation for the nematode Trichostrongylus colubriformis.</title>
        <authorList>
            <person name="Martin J."/>
        </authorList>
    </citation>
    <scope>NUCLEOTIDE SEQUENCE [LARGE SCALE GENOMIC DNA]</scope>
    <source>
        <strain evidence="3">G859</strain>
        <tissue evidence="3">Whole worm</tissue>
    </source>
</reference>
<keyword evidence="4" id="KW-1185">Reference proteome</keyword>
<name>A0AAN8IV20_TRICO</name>
<keyword evidence="1" id="KW-1133">Transmembrane helix</keyword>
<proteinExistence type="predicted"/>
<accession>A0AAN8IV20</accession>
<feature type="transmembrane region" description="Helical" evidence="1">
    <location>
        <begin position="174"/>
        <end position="195"/>
    </location>
</feature>
<keyword evidence="1" id="KW-0812">Transmembrane</keyword>
<dbReference type="AlphaFoldDB" id="A0AAN8IV20"/>